<comment type="caution">
    <text evidence="1">The sequence shown here is derived from an EMBL/GenBank/DDBJ whole genome shotgun (WGS) entry which is preliminary data.</text>
</comment>
<organism evidence="1 2">
    <name type="scientific">Paenibacillus alvei</name>
    <name type="common">Bacillus alvei</name>
    <dbReference type="NCBI Taxonomy" id="44250"/>
    <lineage>
        <taxon>Bacteria</taxon>
        <taxon>Bacillati</taxon>
        <taxon>Bacillota</taxon>
        <taxon>Bacilli</taxon>
        <taxon>Bacillales</taxon>
        <taxon>Paenibacillaceae</taxon>
        <taxon>Paenibacillus</taxon>
    </lineage>
</organism>
<evidence type="ECO:0000313" key="2">
    <source>
        <dbReference type="Proteomes" id="UP001527090"/>
    </source>
</evidence>
<dbReference type="EMBL" id="JAMDLY010000014">
    <property type="protein sequence ID" value="MCY9531343.1"/>
    <property type="molecule type" value="Genomic_DNA"/>
</dbReference>
<sequence>MQLSIIKSKTIYTDWKSDKDFAKSFAKPKYKYTPKQAISAASGKVKSIFIVNLAGYKVTVKLNEYTFKKDKQPTIVGKINKKGEFYFFSLTT</sequence>
<reference evidence="1 2" key="1">
    <citation type="submission" date="2022-05" db="EMBL/GenBank/DDBJ databases">
        <title>Genome Sequencing of Bee-Associated Microbes.</title>
        <authorList>
            <person name="Dunlap C."/>
        </authorList>
    </citation>
    <scope>NUCLEOTIDE SEQUENCE [LARGE SCALE GENOMIC DNA]</scope>
    <source>
        <strain evidence="1 2">NRRL NRS-750</strain>
    </source>
</reference>
<dbReference type="Proteomes" id="UP001527090">
    <property type="component" value="Unassembled WGS sequence"/>
</dbReference>
<proteinExistence type="predicted"/>
<accession>A0ABT4EC80</accession>
<evidence type="ECO:0000313" key="1">
    <source>
        <dbReference type="EMBL" id="MCY9531343.1"/>
    </source>
</evidence>
<keyword evidence="2" id="KW-1185">Reference proteome</keyword>
<protein>
    <submittedName>
        <fullName evidence="1">Uncharacterized protein</fullName>
    </submittedName>
</protein>
<name>A0ABT4EC80_PAEAL</name>
<dbReference type="RefSeq" id="WP_021254896.1">
    <property type="nucleotide sequence ID" value="NZ_JAMDLY010000014.1"/>
</dbReference>
<gene>
    <name evidence="1" type="ORF">M5X04_18710</name>
</gene>